<reference evidence="1 2" key="1">
    <citation type="submission" date="2022-11" db="EMBL/GenBank/DDBJ databases">
        <title>Minimal conservation of predation-associated metabolite biosynthetic gene clusters underscores biosynthetic potential of Myxococcota including descriptions for ten novel species: Archangium lansinium sp. nov., Myxococcus landrumus sp. nov., Nannocystis bai.</title>
        <authorList>
            <person name="Ahearne A."/>
            <person name="Stevens C."/>
            <person name="Dowd S."/>
        </authorList>
    </citation>
    <scope>NUCLEOTIDE SEQUENCE [LARGE SCALE GENOMIC DNA]</scope>
    <source>
        <strain evidence="1 2">BB15-2</strain>
    </source>
</reference>
<proteinExistence type="predicted"/>
<dbReference type="Proteomes" id="UP001221686">
    <property type="component" value="Unassembled WGS sequence"/>
</dbReference>
<sequence length="73" mass="8105">MFSLINPTRLHTQPQLLLDAHGEERLLLVVKGSFEFAGEVLRPTEAMIVLADQYHGDPSYTSLLDLAERLAGV</sequence>
<organism evidence="1 2">
    <name type="scientific">Nannocystis bainbridge</name>
    <dbReference type="NCBI Taxonomy" id="2995303"/>
    <lineage>
        <taxon>Bacteria</taxon>
        <taxon>Pseudomonadati</taxon>
        <taxon>Myxococcota</taxon>
        <taxon>Polyangia</taxon>
        <taxon>Nannocystales</taxon>
        <taxon>Nannocystaceae</taxon>
        <taxon>Nannocystis</taxon>
    </lineage>
</organism>
<name>A0ABT5DRE9_9BACT</name>
<protein>
    <submittedName>
        <fullName evidence="1">Uncharacterized protein</fullName>
    </submittedName>
</protein>
<gene>
    <name evidence="1" type="ORF">POL25_04985</name>
</gene>
<dbReference type="RefSeq" id="WP_272084681.1">
    <property type="nucleotide sequence ID" value="NZ_JAQNDL010000001.1"/>
</dbReference>
<dbReference type="EMBL" id="JAQNDL010000001">
    <property type="protein sequence ID" value="MDC0716234.1"/>
    <property type="molecule type" value="Genomic_DNA"/>
</dbReference>
<evidence type="ECO:0000313" key="2">
    <source>
        <dbReference type="Proteomes" id="UP001221686"/>
    </source>
</evidence>
<comment type="caution">
    <text evidence="1">The sequence shown here is derived from an EMBL/GenBank/DDBJ whole genome shotgun (WGS) entry which is preliminary data.</text>
</comment>
<keyword evidence="2" id="KW-1185">Reference proteome</keyword>
<accession>A0ABT5DRE9</accession>
<evidence type="ECO:0000313" key="1">
    <source>
        <dbReference type="EMBL" id="MDC0716234.1"/>
    </source>
</evidence>